<organism evidence="9 10">
    <name type="scientific">Vibrio galatheae</name>
    <dbReference type="NCBI Taxonomy" id="579748"/>
    <lineage>
        <taxon>Bacteria</taxon>
        <taxon>Pseudomonadati</taxon>
        <taxon>Pseudomonadota</taxon>
        <taxon>Gammaproteobacteria</taxon>
        <taxon>Vibrionales</taxon>
        <taxon>Vibrionaceae</taxon>
        <taxon>Vibrio</taxon>
    </lineage>
</organism>
<evidence type="ECO:0000259" key="8">
    <source>
        <dbReference type="Pfam" id="PF02866"/>
    </source>
</evidence>
<name>A0A0F4NHM4_9VIBR</name>
<evidence type="ECO:0000256" key="6">
    <source>
        <dbReference type="RuleBase" id="RU003369"/>
    </source>
</evidence>
<dbReference type="SUPFAM" id="SSF51735">
    <property type="entry name" value="NAD(P)-binding Rossmann-fold domains"/>
    <property type="match status" value="1"/>
</dbReference>
<dbReference type="GO" id="GO:0006089">
    <property type="term" value="P:lactate metabolic process"/>
    <property type="evidence" value="ECO:0007669"/>
    <property type="project" value="TreeGrafter"/>
</dbReference>
<keyword evidence="2 6" id="KW-0560">Oxidoreductase</keyword>
<dbReference type="Pfam" id="PF00056">
    <property type="entry name" value="Ldh_1_N"/>
    <property type="match status" value="1"/>
</dbReference>
<feature type="domain" description="Lactate/malate dehydrogenase C-terminal" evidence="8">
    <location>
        <begin position="147"/>
        <end position="312"/>
    </location>
</feature>
<keyword evidence="3 5" id="KW-0520">NAD</keyword>
<dbReference type="SUPFAM" id="SSF56327">
    <property type="entry name" value="LDH C-terminal domain-like"/>
    <property type="match status" value="1"/>
</dbReference>
<feature type="binding site" evidence="5">
    <location>
        <begin position="7"/>
        <end position="12"/>
    </location>
    <ligand>
        <name>NAD(+)</name>
        <dbReference type="ChEBI" id="CHEBI:57540"/>
    </ligand>
</feature>
<accession>A0A0F4NHM4</accession>
<dbReference type="STRING" id="579748.TW81_17760"/>
<protein>
    <submittedName>
        <fullName evidence="9">Malate dehydrogenase</fullName>
    </submittedName>
</protein>
<dbReference type="Proteomes" id="UP000033673">
    <property type="component" value="Unassembled WGS sequence"/>
</dbReference>
<evidence type="ECO:0000256" key="5">
    <source>
        <dbReference type="PIRSR" id="PIRSR000102-3"/>
    </source>
</evidence>
<dbReference type="PIRSF" id="PIRSF000102">
    <property type="entry name" value="Lac_mal_DH"/>
    <property type="match status" value="1"/>
</dbReference>
<evidence type="ECO:0000256" key="1">
    <source>
        <dbReference type="ARBA" id="ARBA00003966"/>
    </source>
</evidence>
<dbReference type="Gene3D" id="3.40.50.720">
    <property type="entry name" value="NAD(P)-binding Rossmann-like Domain"/>
    <property type="match status" value="1"/>
</dbReference>
<dbReference type="InterPro" id="IPR015955">
    <property type="entry name" value="Lactate_DH/Glyco_Ohase_4_C"/>
</dbReference>
<dbReference type="PANTHER" id="PTHR43128:SF16">
    <property type="entry name" value="L-LACTATE DEHYDROGENASE"/>
    <property type="match status" value="1"/>
</dbReference>
<dbReference type="PANTHER" id="PTHR43128">
    <property type="entry name" value="L-2-HYDROXYCARBOXYLATE DEHYDROGENASE (NAD(P)(+))"/>
    <property type="match status" value="1"/>
</dbReference>
<dbReference type="InterPro" id="IPR022383">
    <property type="entry name" value="Lactate/malate_DH_C"/>
</dbReference>
<feature type="active site" description="Proton acceptor" evidence="4">
    <location>
        <position position="175"/>
    </location>
</feature>
<dbReference type="InterPro" id="IPR036291">
    <property type="entry name" value="NAD(P)-bd_dom_sf"/>
</dbReference>
<dbReference type="Gene3D" id="3.90.110.10">
    <property type="entry name" value="Lactate dehydrogenase/glycoside hydrolase, family 4, C-terminal"/>
    <property type="match status" value="1"/>
</dbReference>
<feature type="binding site" evidence="5">
    <location>
        <position position="95"/>
    </location>
    <ligand>
        <name>NAD(+)</name>
        <dbReference type="ChEBI" id="CHEBI:57540"/>
    </ligand>
</feature>
<gene>
    <name evidence="9" type="ORF">TW81_17760</name>
</gene>
<comment type="caution">
    <text evidence="9">The sequence shown here is derived from an EMBL/GenBank/DDBJ whole genome shotgun (WGS) entry which is preliminary data.</text>
</comment>
<dbReference type="InterPro" id="IPR001557">
    <property type="entry name" value="L-lactate/malate_DH"/>
</dbReference>
<feature type="domain" description="Lactate/malate dehydrogenase N-terminal" evidence="7">
    <location>
        <begin position="1"/>
        <end position="141"/>
    </location>
</feature>
<dbReference type="InterPro" id="IPR001236">
    <property type="entry name" value="Lactate/malate_DH_N"/>
</dbReference>
<dbReference type="PATRIC" id="fig|579748.3.peg.3665"/>
<evidence type="ECO:0000256" key="4">
    <source>
        <dbReference type="PIRSR" id="PIRSR000102-1"/>
    </source>
</evidence>
<proteinExistence type="inferred from homology"/>
<dbReference type="GO" id="GO:0004459">
    <property type="term" value="F:L-lactate dehydrogenase (NAD+) activity"/>
    <property type="evidence" value="ECO:0007669"/>
    <property type="project" value="TreeGrafter"/>
</dbReference>
<dbReference type="EMBL" id="JXXV01000036">
    <property type="protein sequence ID" value="KJY81556.1"/>
    <property type="molecule type" value="Genomic_DNA"/>
</dbReference>
<feature type="binding site" evidence="5">
    <location>
        <position position="32"/>
    </location>
    <ligand>
        <name>NAD(+)</name>
        <dbReference type="ChEBI" id="CHEBI:57540"/>
    </ligand>
</feature>
<evidence type="ECO:0000256" key="2">
    <source>
        <dbReference type="ARBA" id="ARBA00023002"/>
    </source>
</evidence>
<dbReference type="AlphaFoldDB" id="A0A0F4NHM4"/>
<evidence type="ECO:0000259" key="7">
    <source>
        <dbReference type="Pfam" id="PF00056"/>
    </source>
</evidence>
<evidence type="ECO:0000313" key="9">
    <source>
        <dbReference type="EMBL" id="KJY81556.1"/>
    </source>
</evidence>
<dbReference type="OrthoDB" id="9802969at2"/>
<comment type="similarity">
    <text evidence="6">Belongs to the LDH/MDH superfamily.</text>
</comment>
<evidence type="ECO:0000256" key="3">
    <source>
        <dbReference type="ARBA" id="ARBA00023027"/>
    </source>
</evidence>
<reference evidence="9 10" key="1">
    <citation type="journal article" date="2015" name="BMC Genomics">
        <title>Genome mining reveals unlocked bioactive potential of marine Gram-negative bacteria.</title>
        <authorList>
            <person name="Machado H."/>
            <person name="Sonnenschein E.C."/>
            <person name="Melchiorsen J."/>
            <person name="Gram L."/>
        </authorList>
    </citation>
    <scope>NUCLEOTIDE SEQUENCE [LARGE SCALE GENOMIC DNA]</scope>
    <source>
        <strain evidence="9 10">S2757</strain>
    </source>
</reference>
<keyword evidence="10" id="KW-1185">Reference proteome</keyword>
<sequence length="320" mass="34390">MKIGVIGAGSVGVGVCNYLLTLGSVSELVLLDKDLQRAEGEVFDFRHTSALTFSKNTHLVPTDDYLNLIGADIVVITAGAQIKQGQTRIDLAEINSRIGVEIAMQVERVAPNATLIVVSNPCDVVAHFIATNTNFPRSKVISSGCVIDTARLMSIVANRVNLDPKNVFGYVLGEHGSHCFTPKSLISIAGQPADFYCDAHHINRICADDLLESVKQAGYEIFKRKQNTTHGISASVFRIIQAIMIDERSVLPIATLLSGEYGLDNVVMSLPTVVGRNGAESILIHPFTSEEMTNLSDIAAEVNKVVAQVAAKTGLKMAKS</sequence>
<comment type="function">
    <text evidence="1">Catalyzes the reversible oxidation of malate to oxaloacetate.</text>
</comment>
<feature type="binding site" evidence="5">
    <location>
        <begin position="118"/>
        <end position="120"/>
    </location>
    <ligand>
        <name>NAD(+)</name>
        <dbReference type="ChEBI" id="CHEBI:57540"/>
    </ligand>
</feature>
<dbReference type="RefSeq" id="WP_045957083.1">
    <property type="nucleotide sequence ID" value="NZ_JXXV01000036.1"/>
</dbReference>
<dbReference type="Pfam" id="PF02866">
    <property type="entry name" value="Ldh_1_C"/>
    <property type="match status" value="1"/>
</dbReference>
<dbReference type="PRINTS" id="PR00086">
    <property type="entry name" value="LLDHDRGNASE"/>
</dbReference>
<evidence type="ECO:0000313" key="10">
    <source>
        <dbReference type="Proteomes" id="UP000033673"/>
    </source>
</evidence>